<dbReference type="GO" id="GO:0016020">
    <property type="term" value="C:membrane"/>
    <property type="evidence" value="ECO:0007669"/>
    <property type="project" value="InterPro"/>
</dbReference>
<keyword evidence="2 4" id="KW-1133">Transmembrane helix</keyword>
<dbReference type="EMBL" id="BARU01019518">
    <property type="protein sequence ID" value="GAH53678.1"/>
    <property type="molecule type" value="Genomic_DNA"/>
</dbReference>
<evidence type="ECO:0000256" key="2">
    <source>
        <dbReference type="ARBA" id="ARBA00022989"/>
    </source>
</evidence>
<feature type="transmembrane region" description="Helical" evidence="4">
    <location>
        <begin position="68"/>
        <end position="84"/>
    </location>
</feature>
<organism evidence="5">
    <name type="scientific">marine sediment metagenome</name>
    <dbReference type="NCBI Taxonomy" id="412755"/>
    <lineage>
        <taxon>unclassified sequences</taxon>
        <taxon>metagenomes</taxon>
        <taxon>ecological metagenomes</taxon>
    </lineage>
</organism>
<evidence type="ECO:0000256" key="1">
    <source>
        <dbReference type="ARBA" id="ARBA00022692"/>
    </source>
</evidence>
<evidence type="ECO:0000256" key="3">
    <source>
        <dbReference type="ARBA" id="ARBA00023136"/>
    </source>
</evidence>
<protein>
    <submittedName>
        <fullName evidence="5">Uncharacterized protein</fullName>
    </submittedName>
</protein>
<accession>X1I7X5</accession>
<keyword evidence="3 4" id="KW-0472">Membrane</keyword>
<dbReference type="InterPro" id="IPR036640">
    <property type="entry name" value="ABC1_TM_sf"/>
</dbReference>
<dbReference type="GO" id="GO:0005524">
    <property type="term" value="F:ATP binding"/>
    <property type="evidence" value="ECO:0007669"/>
    <property type="project" value="InterPro"/>
</dbReference>
<gene>
    <name evidence="5" type="ORF">S03H2_32140</name>
</gene>
<evidence type="ECO:0000313" key="5">
    <source>
        <dbReference type="EMBL" id="GAH53678.1"/>
    </source>
</evidence>
<proteinExistence type="predicted"/>
<evidence type="ECO:0000256" key="4">
    <source>
        <dbReference type="SAM" id="Phobius"/>
    </source>
</evidence>
<sequence>MWVGLEAEEYDRVYRDKDLLKRIVSYFSPYKRAMIFVIFFLTISSLTTAFLPIITSLIISNLETSPDLIYIVFLILLIFILSTSS</sequence>
<name>X1I7X5_9ZZZZ</name>
<keyword evidence="1 4" id="KW-0812">Transmembrane</keyword>
<comment type="caution">
    <text evidence="5">The sequence shown here is derived from an EMBL/GenBank/DDBJ whole genome shotgun (WGS) entry which is preliminary data.</text>
</comment>
<reference evidence="5" key="1">
    <citation type="journal article" date="2014" name="Front. Microbiol.">
        <title>High frequency of phylogenetically diverse reductive dehalogenase-homologous genes in deep subseafloor sedimentary metagenomes.</title>
        <authorList>
            <person name="Kawai M."/>
            <person name="Futagami T."/>
            <person name="Toyoda A."/>
            <person name="Takaki Y."/>
            <person name="Nishi S."/>
            <person name="Hori S."/>
            <person name="Arai W."/>
            <person name="Tsubouchi T."/>
            <person name="Morono Y."/>
            <person name="Uchiyama I."/>
            <person name="Ito T."/>
            <person name="Fujiyama A."/>
            <person name="Inagaki F."/>
            <person name="Takami H."/>
        </authorList>
    </citation>
    <scope>NUCLEOTIDE SEQUENCE</scope>
    <source>
        <strain evidence="5">Expedition CK06-06</strain>
    </source>
</reference>
<feature type="transmembrane region" description="Helical" evidence="4">
    <location>
        <begin position="35"/>
        <end position="62"/>
    </location>
</feature>
<dbReference type="AlphaFoldDB" id="X1I7X5"/>
<dbReference type="Gene3D" id="1.20.1560.10">
    <property type="entry name" value="ABC transporter type 1, transmembrane domain"/>
    <property type="match status" value="1"/>
</dbReference>
<dbReference type="SUPFAM" id="SSF90123">
    <property type="entry name" value="ABC transporter transmembrane region"/>
    <property type="match status" value="1"/>
</dbReference>